<dbReference type="InterPro" id="IPR010359">
    <property type="entry name" value="IrrE_HExxH"/>
</dbReference>
<dbReference type="RefSeq" id="WP_308457011.1">
    <property type="nucleotide sequence ID" value="NZ_JAJEQM010000019.1"/>
</dbReference>
<dbReference type="AlphaFoldDB" id="A0AAE3JAK7"/>
<gene>
    <name evidence="3" type="ORF">LKE05_12065</name>
</gene>
<comment type="caution">
    <text evidence="3">The sequence shown here is derived from an EMBL/GenBank/DDBJ whole genome shotgun (WGS) entry which is preliminary data.</text>
</comment>
<evidence type="ECO:0000259" key="2">
    <source>
        <dbReference type="Pfam" id="PF18838"/>
    </source>
</evidence>
<dbReference type="Proteomes" id="UP001198242">
    <property type="component" value="Unassembled WGS sequence"/>
</dbReference>
<dbReference type="Pfam" id="PF18838">
    <property type="entry name" value="LPD23"/>
    <property type="match status" value="1"/>
</dbReference>
<evidence type="ECO:0000313" key="4">
    <source>
        <dbReference type="Proteomes" id="UP001198242"/>
    </source>
</evidence>
<dbReference type="InterPro" id="IPR040696">
    <property type="entry name" value="LPD23"/>
</dbReference>
<dbReference type="EMBL" id="JAJEQM010000019">
    <property type="protein sequence ID" value="MCC2211521.1"/>
    <property type="molecule type" value="Genomic_DNA"/>
</dbReference>
<feature type="domain" description="Large polyvalent protein associated" evidence="2">
    <location>
        <begin position="201"/>
        <end position="257"/>
    </location>
</feature>
<dbReference type="Pfam" id="PF06114">
    <property type="entry name" value="Peptidase_M78"/>
    <property type="match status" value="1"/>
</dbReference>
<proteinExistence type="predicted"/>
<sequence length="602" mass="69126">MPLEDGTALDTLGSAIGVPIKIVPTISNDANGCYYKGVIYISLSADDKVMTVFSHELTHYLEDTLDYTEYKKCVLGFIQKNTDKSIDELVKEKVDTYAKSSINLTYEEATREIVADYTQNILKDADAVMEFVDSIENKEQRRGVIRRLLDAIKELINKIKAKFSSKHSQMQDLQKTHDLLENMLKETTENTESDTGSETRYSFGGNKAETANITQLSRAKEMELNGEKTETIRPKTGWSRGLDGKWRFEIDDSKMEFDKGGITSNPDVARKKELEMKFINGTITEQEQSELNGLINTTKEVRKPSVLQDYIKHDELFRAYPFLKTVDVEFDTSMQKGEHGKYTPSLNTITLNAYDSSNQDKSTLIHEIQHAIQHYEGFATGANVEYWKVKNGQDIESLEREIRKNSRVLEFYQDAANNVFDKLVDFDDFENKTGLDFINLFDEDNMKKSKAYLKEKLPEGLYEVSEEYIDEGKEYAEKYISLMKKLRTLKEQTAMDLYKNTAGEIEARDVQNRMNMTEEERKNTFPESMKKNGDVVFANKKTGNYNISINEDVIGSFGIKSIQDYVNVQRSVKNTLLNEGFFSDEGANYIKIKYFLKKIKFS</sequence>
<reference evidence="3 4" key="1">
    <citation type="submission" date="2021-10" db="EMBL/GenBank/DDBJ databases">
        <title>Anaerobic single-cell dispensing facilitates the cultivation of human gut bacteria.</title>
        <authorList>
            <person name="Afrizal A."/>
        </authorList>
    </citation>
    <scope>NUCLEOTIDE SEQUENCE [LARGE SCALE GENOMIC DNA]</scope>
    <source>
        <strain evidence="3 4">CLA-AA-H232</strain>
    </source>
</reference>
<feature type="domain" description="IrrE N-terminal-like" evidence="1">
    <location>
        <begin position="333"/>
        <end position="377"/>
    </location>
</feature>
<keyword evidence="4" id="KW-1185">Reference proteome</keyword>
<dbReference type="Gene3D" id="1.10.10.2910">
    <property type="match status" value="1"/>
</dbReference>
<evidence type="ECO:0000313" key="3">
    <source>
        <dbReference type="EMBL" id="MCC2211521.1"/>
    </source>
</evidence>
<protein>
    <recommendedName>
        <fullName evidence="5">Large polyvalent protein associated domain-containing protein</fullName>
    </recommendedName>
</protein>
<organism evidence="3 4">
    <name type="scientific">Hominilimicola fabiformis</name>
    <dbReference type="NCBI Taxonomy" id="2885356"/>
    <lineage>
        <taxon>Bacteria</taxon>
        <taxon>Bacillati</taxon>
        <taxon>Bacillota</taxon>
        <taxon>Clostridia</taxon>
        <taxon>Eubacteriales</taxon>
        <taxon>Oscillospiraceae</taxon>
        <taxon>Hominilimicola</taxon>
    </lineage>
</organism>
<evidence type="ECO:0008006" key="5">
    <source>
        <dbReference type="Google" id="ProtNLM"/>
    </source>
</evidence>
<name>A0AAE3JAK7_9FIRM</name>
<evidence type="ECO:0000259" key="1">
    <source>
        <dbReference type="Pfam" id="PF06114"/>
    </source>
</evidence>
<accession>A0AAE3JAK7</accession>